<accession>A0A5R9DU92</accession>
<evidence type="ECO:0008006" key="3">
    <source>
        <dbReference type="Google" id="ProtNLM"/>
    </source>
</evidence>
<dbReference type="InterPro" id="IPR036249">
    <property type="entry name" value="Thioredoxin-like_sf"/>
</dbReference>
<sequence length="221" mass="25403">MSQYQIEYRHNGVPSVFELFLFVNPLGKNCYTCQHEVLKLIDLVTSNIDLHILPFHNQRLVEDYMQQLGIKKTNLQERNYIFQSVYRASLAYKAACMQGKRLGRYFLMRLQETINGDISKFSEEFAVDLAKDVGLDVEIFQQDMQSDFVKQLFLKDQKTAIDMSVESTPSLVIYEYVTGEARLLEGYPITLETILDEIDALICDGTNHEESGANVPALRLL</sequence>
<name>A0A5R9DU92_9LACT</name>
<dbReference type="Gene3D" id="3.40.30.10">
    <property type="entry name" value="Glutaredoxin"/>
    <property type="match status" value="1"/>
</dbReference>
<organism evidence="1 2">
    <name type="scientific">Ruoffia tabacinasalis</name>
    <dbReference type="NCBI Taxonomy" id="87458"/>
    <lineage>
        <taxon>Bacteria</taxon>
        <taxon>Bacillati</taxon>
        <taxon>Bacillota</taxon>
        <taxon>Bacilli</taxon>
        <taxon>Lactobacillales</taxon>
        <taxon>Aerococcaceae</taxon>
        <taxon>Ruoffia</taxon>
    </lineage>
</organism>
<protein>
    <recommendedName>
        <fullName evidence="3">Thioredoxin-like fold domain-containing protein</fullName>
    </recommendedName>
</protein>
<dbReference type="Proteomes" id="UP000306420">
    <property type="component" value="Unassembled WGS sequence"/>
</dbReference>
<evidence type="ECO:0000313" key="2">
    <source>
        <dbReference type="Proteomes" id="UP000306420"/>
    </source>
</evidence>
<dbReference type="SUPFAM" id="SSF52833">
    <property type="entry name" value="Thioredoxin-like"/>
    <property type="match status" value="1"/>
</dbReference>
<evidence type="ECO:0000313" key="1">
    <source>
        <dbReference type="EMBL" id="TLQ40609.1"/>
    </source>
</evidence>
<dbReference type="EMBL" id="VBSP01000026">
    <property type="protein sequence ID" value="TLQ40609.1"/>
    <property type="molecule type" value="Genomic_DNA"/>
</dbReference>
<reference evidence="1 2" key="1">
    <citation type="submission" date="2019-05" db="EMBL/GenBank/DDBJ databases">
        <title>The metagenome of a microbial culture collection derived from dairy environment covers the genomic content of the human microbiome.</title>
        <authorList>
            <person name="Roder T."/>
            <person name="Wuthrich D."/>
            <person name="Sattari Z."/>
            <person name="Von Ah U."/>
            <person name="Bar C."/>
            <person name="Ronchi F."/>
            <person name="Macpherson A.J."/>
            <person name="Ganal-Vonarburg S.C."/>
            <person name="Bruggmann R."/>
            <person name="Vergeres G."/>
        </authorList>
    </citation>
    <scope>NUCLEOTIDE SEQUENCE [LARGE SCALE GENOMIC DNA]</scope>
    <source>
        <strain evidence="1 2">FAM 24227</strain>
    </source>
</reference>
<dbReference type="OrthoDB" id="2156137at2"/>
<dbReference type="RefSeq" id="WP_138404829.1">
    <property type="nucleotide sequence ID" value="NZ_VBSP01000026.1"/>
</dbReference>
<dbReference type="Pfam" id="PF13743">
    <property type="entry name" value="Thioredoxin_5"/>
    <property type="match status" value="1"/>
</dbReference>
<comment type="caution">
    <text evidence="1">The sequence shown here is derived from an EMBL/GenBank/DDBJ whole genome shotgun (WGS) entry which is preliminary data.</text>
</comment>
<proteinExistence type="predicted"/>
<gene>
    <name evidence="1" type="ORF">FEZ33_07720</name>
</gene>
<dbReference type="AlphaFoldDB" id="A0A5R9DU92"/>